<dbReference type="InterPro" id="IPR004443">
    <property type="entry name" value="YjeF_N_dom"/>
</dbReference>
<evidence type="ECO:0000313" key="22">
    <source>
        <dbReference type="EMBL" id="SDY22489.1"/>
    </source>
</evidence>
<dbReference type="InterPro" id="IPR036652">
    <property type="entry name" value="YjeF_N_dom_sf"/>
</dbReference>
<comment type="cofactor">
    <cofactor evidence="18 19">
        <name>K(+)</name>
        <dbReference type="ChEBI" id="CHEBI:29103"/>
    </cofactor>
    <text evidence="18 19">Binds 1 potassium ion per subunit.</text>
</comment>
<dbReference type="Gene3D" id="3.40.50.10260">
    <property type="entry name" value="YjeF N-terminal domain"/>
    <property type="match status" value="1"/>
</dbReference>
<organism evidence="22 23">
    <name type="scientific">Salimicrobium album</name>
    <dbReference type="NCBI Taxonomy" id="50717"/>
    <lineage>
        <taxon>Bacteria</taxon>
        <taxon>Bacillati</taxon>
        <taxon>Bacillota</taxon>
        <taxon>Bacilli</taxon>
        <taxon>Bacillales</taxon>
        <taxon>Bacillaceae</taxon>
        <taxon>Salimicrobium</taxon>
    </lineage>
</organism>
<keyword evidence="9 18" id="KW-0630">Potassium</keyword>
<comment type="function">
    <text evidence="17">Catalyzes the dehydration of the S-form of NAD(P)HX at the expense of ADP, which is converted to AMP. Together with NAD(P)HX epimerase, which catalyzes the epimerization of the S- and R-forms, the enzyme allows the repair of both epimers of NAD(P)HX, a damaged form of NAD(P)H that is a result of enzymatic or heat-dependent hydration.</text>
</comment>
<dbReference type="InterPro" id="IPR017953">
    <property type="entry name" value="Carbohydrate_kinase_pred_CS"/>
</dbReference>
<accession>A0A1H3I5M7</accession>
<feature type="domain" description="YjeF N-terminal" evidence="21">
    <location>
        <begin position="9"/>
        <end position="211"/>
    </location>
</feature>
<feature type="binding site" evidence="18">
    <location>
        <begin position="57"/>
        <end position="61"/>
    </location>
    <ligand>
        <name>(6S)-NADPHX</name>
        <dbReference type="ChEBI" id="CHEBI:64076"/>
    </ligand>
</feature>
<gene>
    <name evidence="17" type="primary">nnrD</name>
    <name evidence="18" type="synonym">nnrE</name>
    <name evidence="22" type="ORF">SAMN04488081_2408</name>
</gene>
<dbReference type="NCBIfam" id="TIGR00196">
    <property type="entry name" value="yjeF_cterm"/>
    <property type="match status" value="1"/>
</dbReference>
<evidence type="ECO:0000313" key="23">
    <source>
        <dbReference type="Proteomes" id="UP000198647"/>
    </source>
</evidence>
<dbReference type="SUPFAM" id="SSF53613">
    <property type="entry name" value="Ribokinase-like"/>
    <property type="match status" value="1"/>
</dbReference>
<dbReference type="PANTHER" id="PTHR12592:SF0">
    <property type="entry name" value="ATP-DEPENDENT (S)-NAD(P)H-HYDRATE DEHYDRATASE"/>
    <property type="match status" value="1"/>
</dbReference>
<name>A0A1H3I5M7_9BACI</name>
<dbReference type="PIRSF" id="PIRSF017184">
    <property type="entry name" value="Nnr"/>
    <property type="match status" value="1"/>
</dbReference>
<feature type="binding site" evidence="17">
    <location>
        <position position="320"/>
    </location>
    <ligand>
        <name>(6S)-NADPHX</name>
        <dbReference type="ChEBI" id="CHEBI:64076"/>
    </ligand>
</feature>
<keyword evidence="13" id="KW-0511">Multifunctional enzyme</keyword>
<dbReference type="HAMAP" id="MF_01965">
    <property type="entry name" value="NADHX_dehydratase"/>
    <property type="match status" value="1"/>
</dbReference>
<reference evidence="22 23" key="1">
    <citation type="submission" date="2016-10" db="EMBL/GenBank/DDBJ databases">
        <authorList>
            <person name="Varghese N."/>
            <person name="Submissions S."/>
        </authorList>
    </citation>
    <scope>NUCLEOTIDE SEQUENCE [LARGE SCALE GENOMIC DNA]</scope>
    <source>
        <strain evidence="22 23">DSM 20748</strain>
    </source>
</reference>
<comment type="catalytic activity">
    <reaction evidence="2 18 19">
        <text>(6R)-NADPHX = (6S)-NADPHX</text>
        <dbReference type="Rhea" id="RHEA:32227"/>
        <dbReference type="ChEBI" id="CHEBI:64076"/>
        <dbReference type="ChEBI" id="CHEBI:64077"/>
        <dbReference type="EC" id="5.1.99.6"/>
    </reaction>
</comment>
<comment type="similarity">
    <text evidence="4 19">In the C-terminal section; belongs to the NnrD/CARKD family.</text>
</comment>
<feature type="binding site" evidence="17">
    <location>
        <position position="438"/>
    </location>
    <ligand>
        <name>(6S)-NADPHX</name>
        <dbReference type="ChEBI" id="CHEBI:64076"/>
    </ligand>
</feature>
<dbReference type="Gene3D" id="3.40.1190.20">
    <property type="match status" value="1"/>
</dbReference>
<evidence type="ECO:0000256" key="8">
    <source>
        <dbReference type="ARBA" id="ARBA00022857"/>
    </source>
</evidence>
<keyword evidence="23" id="KW-1185">Reference proteome</keyword>
<evidence type="ECO:0000259" key="21">
    <source>
        <dbReference type="PROSITE" id="PS51385"/>
    </source>
</evidence>
<dbReference type="SUPFAM" id="SSF64153">
    <property type="entry name" value="YjeF N-terminal domain-like"/>
    <property type="match status" value="1"/>
</dbReference>
<dbReference type="NCBIfam" id="TIGR00197">
    <property type="entry name" value="yjeF_nterm"/>
    <property type="match status" value="1"/>
</dbReference>
<keyword evidence="5 18" id="KW-0479">Metal-binding</keyword>
<dbReference type="InterPro" id="IPR000631">
    <property type="entry name" value="CARKD"/>
</dbReference>
<evidence type="ECO:0000256" key="5">
    <source>
        <dbReference type="ARBA" id="ARBA00022723"/>
    </source>
</evidence>
<dbReference type="PANTHER" id="PTHR12592">
    <property type="entry name" value="ATP-DEPENDENT (S)-NAD(P)H-HYDRATE DEHYDRATASE FAMILY MEMBER"/>
    <property type="match status" value="1"/>
</dbReference>
<dbReference type="PROSITE" id="PS01050">
    <property type="entry name" value="YJEF_C_2"/>
    <property type="match status" value="1"/>
</dbReference>
<evidence type="ECO:0000256" key="6">
    <source>
        <dbReference type="ARBA" id="ARBA00022741"/>
    </source>
</evidence>
<evidence type="ECO:0000256" key="11">
    <source>
        <dbReference type="ARBA" id="ARBA00023235"/>
    </source>
</evidence>
<evidence type="ECO:0000256" key="16">
    <source>
        <dbReference type="ARBA" id="ARBA00049209"/>
    </source>
</evidence>
<comment type="function">
    <text evidence="14 19">Bifunctional enzyme that catalyzes the epimerization of the S- and R-forms of NAD(P)HX and the dehydration of the S-form of NAD(P)HX at the expense of ADP, which is converted to AMP. This allows the repair of both epimers of NAD(P)HX, a damaged form of NAD(P)H that is a result of enzymatic or heat-dependent hydration.</text>
</comment>
<comment type="function">
    <text evidence="18">Catalyzes the epimerization of the S- and R-forms of NAD(P)HX, a damaged form of NAD(P)H that is a result of enzymatic or heat-dependent hydration. This is a prerequisite for the S-specific NAD(P)H-hydrate dehydratase to allow the repair of both epimers of NAD(P)HX.</text>
</comment>
<feature type="binding site" evidence="17">
    <location>
        <position position="254"/>
    </location>
    <ligand>
        <name>(6S)-NADPHX</name>
        <dbReference type="ChEBI" id="CHEBI:64076"/>
    </ligand>
</feature>
<evidence type="ECO:0000256" key="1">
    <source>
        <dbReference type="ARBA" id="ARBA00000013"/>
    </source>
</evidence>
<keyword evidence="6 17" id="KW-0547">Nucleotide-binding</keyword>
<evidence type="ECO:0000256" key="4">
    <source>
        <dbReference type="ARBA" id="ARBA00009524"/>
    </source>
</evidence>
<feature type="binding site" evidence="18">
    <location>
        <position position="157"/>
    </location>
    <ligand>
        <name>K(+)</name>
        <dbReference type="ChEBI" id="CHEBI:29103"/>
    </ligand>
</feature>
<feature type="binding site" evidence="17">
    <location>
        <position position="371"/>
    </location>
    <ligand>
        <name>(6S)-NADPHX</name>
        <dbReference type="ChEBI" id="CHEBI:64076"/>
    </ligand>
</feature>
<evidence type="ECO:0000256" key="19">
    <source>
        <dbReference type="PIRNR" id="PIRNR017184"/>
    </source>
</evidence>
<feature type="binding site" evidence="17">
    <location>
        <position position="437"/>
    </location>
    <ligand>
        <name>AMP</name>
        <dbReference type="ChEBI" id="CHEBI:456215"/>
    </ligand>
</feature>
<dbReference type="Proteomes" id="UP000198647">
    <property type="component" value="Unassembled WGS sequence"/>
</dbReference>
<evidence type="ECO:0000256" key="7">
    <source>
        <dbReference type="ARBA" id="ARBA00022840"/>
    </source>
</evidence>
<keyword evidence="12 17" id="KW-0456">Lyase</keyword>
<keyword evidence="8 17" id="KW-0521">NADP</keyword>
<dbReference type="EC" id="5.1.99.6" evidence="19"/>
<dbReference type="EC" id="4.2.1.136" evidence="19"/>
<sequence>MQIVRAEEMYEWDRRAMDEYGREGYILMENAGRALAGRIREKFPKDEKFLVLIGGGNNGGDGYVIARILKDQGFDVTAVQVVPDEKIEGDALYHKNVYTKSGYDLAELTEQEWNRGTVVIDAMLGIGVKGPLRPPFDDLVRDVNLYGMHRVSIDIPSGLPADEGEEEFEAVKADTTFIVQAPKLSLFTEHTSGYYGEAEVVDIGLPPLSVTDPAREWRAEEDVKEGYPRLPASAHKGSRGKGLLIGGAQMMPGALVMAAKASIRSGAGLTTAATVPGNIPSAAGSLPEVMFMGTEEVDGVISGIDTDSLTGKDAVAAGIGMGRKEPGRAVMETLLKETKVPLLIDADGLYHLRFLLDVLKEREEVTVVTPHVKEMADLTGESTGEVKRNPFSISSKFARDYGVYVVLKGPHTIITAPDGRQIVESSGNEGLAKGGSGDVLTGILLTMLMQHEHPLEALANGCFLHGKSAELLTAGERTVYDLLPTDVVEGLSSVFRTYIKE</sequence>
<protein>
    <recommendedName>
        <fullName evidence="19">Bifunctional NAD(P)H-hydrate repair enzyme</fullName>
    </recommendedName>
    <alternativeName>
        <fullName evidence="19">Nicotinamide nucleotide repair protein</fullName>
    </alternativeName>
    <domain>
        <recommendedName>
            <fullName evidence="19">ADP-dependent (S)-NAD(P)H-hydrate dehydratase</fullName>
            <ecNumber evidence="19">4.2.1.136</ecNumber>
        </recommendedName>
        <alternativeName>
            <fullName evidence="19">ADP-dependent NAD(P)HX dehydratase</fullName>
        </alternativeName>
    </domain>
    <domain>
        <recommendedName>
            <fullName evidence="19">NAD(P)H-hydrate epimerase</fullName>
            <ecNumber evidence="19">5.1.99.6</ecNumber>
        </recommendedName>
    </domain>
</protein>
<feature type="domain" description="YjeF C-terminal" evidence="20">
    <location>
        <begin position="219"/>
        <end position="498"/>
    </location>
</feature>
<evidence type="ECO:0000256" key="15">
    <source>
        <dbReference type="ARBA" id="ARBA00048238"/>
    </source>
</evidence>
<feature type="binding site" evidence="18">
    <location>
        <position position="58"/>
    </location>
    <ligand>
        <name>K(+)</name>
        <dbReference type="ChEBI" id="CHEBI:29103"/>
    </ligand>
</feature>
<evidence type="ECO:0000256" key="13">
    <source>
        <dbReference type="ARBA" id="ARBA00023268"/>
    </source>
</evidence>
<dbReference type="Pfam" id="PF01256">
    <property type="entry name" value="Carb_kinase"/>
    <property type="match status" value="1"/>
</dbReference>
<evidence type="ECO:0000256" key="3">
    <source>
        <dbReference type="ARBA" id="ARBA00006001"/>
    </source>
</evidence>
<comment type="catalytic activity">
    <reaction evidence="15 17 19">
        <text>(6S)-NADHX + ADP = AMP + phosphate + NADH + H(+)</text>
        <dbReference type="Rhea" id="RHEA:32223"/>
        <dbReference type="ChEBI" id="CHEBI:15378"/>
        <dbReference type="ChEBI" id="CHEBI:43474"/>
        <dbReference type="ChEBI" id="CHEBI:57945"/>
        <dbReference type="ChEBI" id="CHEBI:64074"/>
        <dbReference type="ChEBI" id="CHEBI:456215"/>
        <dbReference type="ChEBI" id="CHEBI:456216"/>
        <dbReference type="EC" id="4.2.1.136"/>
    </reaction>
</comment>
<evidence type="ECO:0000256" key="17">
    <source>
        <dbReference type="HAMAP-Rule" id="MF_01965"/>
    </source>
</evidence>
<comment type="subunit">
    <text evidence="17">Homotetramer.</text>
</comment>
<dbReference type="InterPro" id="IPR029056">
    <property type="entry name" value="Ribokinase-like"/>
</dbReference>
<evidence type="ECO:0000256" key="9">
    <source>
        <dbReference type="ARBA" id="ARBA00022958"/>
    </source>
</evidence>
<dbReference type="EMBL" id="FNOS01000006">
    <property type="protein sequence ID" value="SDY22489.1"/>
    <property type="molecule type" value="Genomic_DNA"/>
</dbReference>
<feature type="binding site" evidence="18">
    <location>
        <position position="121"/>
    </location>
    <ligand>
        <name>K(+)</name>
        <dbReference type="ChEBI" id="CHEBI:29103"/>
    </ligand>
</feature>
<comment type="cofactor">
    <cofactor evidence="17">
        <name>Mg(2+)</name>
        <dbReference type="ChEBI" id="CHEBI:18420"/>
    </cofactor>
</comment>
<comment type="catalytic activity">
    <reaction evidence="16 17 19">
        <text>(6S)-NADPHX + ADP = AMP + phosphate + NADPH + H(+)</text>
        <dbReference type="Rhea" id="RHEA:32235"/>
        <dbReference type="ChEBI" id="CHEBI:15378"/>
        <dbReference type="ChEBI" id="CHEBI:43474"/>
        <dbReference type="ChEBI" id="CHEBI:57783"/>
        <dbReference type="ChEBI" id="CHEBI:64076"/>
        <dbReference type="ChEBI" id="CHEBI:456215"/>
        <dbReference type="ChEBI" id="CHEBI:456216"/>
        <dbReference type="EC" id="4.2.1.136"/>
    </reaction>
</comment>
<comment type="caution">
    <text evidence="18">Lacks conserved residue(s) required for the propagation of feature annotation.</text>
</comment>
<comment type="similarity">
    <text evidence="17">Belongs to the NnrD/CARKD family.</text>
</comment>
<dbReference type="HAMAP" id="MF_01966">
    <property type="entry name" value="NADHX_epimerase"/>
    <property type="match status" value="1"/>
</dbReference>
<feature type="binding site" evidence="17">
    <location>
        <begin position="408"/>
        <end position="412"/>
    </location>
    <ligand>
        <name>AMP</name>
        <dbReference type="ChEBI" id="CHEBI:456215"/>
    </ligand>
</feature>
<dbReference type="InterPro" id="IPR030677">
    <property type="entry name" value="Nnr"/>
</dbReference>
<proteinExistence type="inferred from homology"/>
<evidence type="ECO:0000256" key="10">
    <source>
        <dbReference type="ARBA" id="ARBA00023027"/>
    </source>
</evidence>
<keyword evidence="11 18" id="KW-0413">Isomerase</keyword>
<feature type="binding site" evidence="18">
    <location>
        <begin position="125"/>
        <end position="131"/>
    </location>
    <ligand>
        <name>(6S)-NADPHX</name>
        <dbReference type="ChEBI" id="CHEBI:64076"/>
    </ligand>
</feature>
<keyword evidence="7 17" id="KW-0067">ATP-binding</keyword>
<comment type="similarity">
    <text evidence="3 19">In the N-terminal section; belongs to the NnrE/AIBP family.</text>
</comment>
<dbReference type="Pfam" id="PF03853">
    <property type="entry name" value="YjeF_N"/>
    <property type="match status" value="1"/>
</dbReference>
<evidence type="ECO:0000259" key="20">
    <source>
        <dbReference type="PROSITE" id="PS51383"/>
    </source>
</evidence>
<evidence type="ECO:0000256" key="2">
    <source>
        <dbReference type="ARBA" id="ARBA00000909"/>
    </source>
</evidence>
<comment type="caution">
    <text evidence="22">The sequence shown here is derived from an EMBL/GenBank/DDBJ whole genome shotgun (WGS) entry which is preliminary data.</text>
</comment>
<comment type="similarity">
    <text evidence="18">Belongs to the NnrE/AIBP family.</text>
</comment>
<feature type="binding site" evidence="18">
    <location>
        <position position="154"/>
    </location>
    <ligand>
        <name>(6S)-NADPHX</name>
        <dbReference type="ChEBI" id="CHEBI:64076"/>
    </ligand>
</feature>
<dbReference type="PROSITE" id="PS51383">
    <property type="entry name" value="YJEF_C_3"/>
    <property type="match status" value="1"/>
</dbReference>
<evidence type="ECO:0000256" key="14">
    <source>
        <dbReference type="ARBA" id="ARBA00025153"/>
    </source>
</evidence>
<keyword evidence="10 17" id="KW-0520">NAD</keyword>
<comment type="catalytic activity">
    <reaction evidence="1 18 19">
        <text>(6R)-NADHX = (6S)-NADHX</text>
        <dbReference type="Rhea" id="RHEA:32215"/>
        <dbReference type="ChEBI" id="CHEBI:64074"/>
        <dbReference type="ChEBI" id="CHEBI:64075"/>
        <dbReference type="EC" id="5.1.99.6"/>
    </reaction>
</comment>
<evidence type="ECO:0000256" key="18">
    <source>
        <dbReference type="HAMAP-Rule" id="MF_01966"/>
    </source>
</evidence>
<evidence type="ECO:0000256" key="12">
    <source>
        <dbReference type="ARBA" id="ARBA00023239"/>
    </source>
</evidence>
<dbReference type="CDD" id="cd01171">
    <property type="entry name" value="YXKO-related"/>
    <property type="match status" value="1"/>
</dbReference>
<dbReference type="PROSITE" id="PS51385">
    <property type="entry name" value="YJEF_N"/>
    <property type="match status" value="1"/>
</dbReference>
<dbReference type="RefSeq" id="WP_176765471.1">
    <property type="nucleotide sequence ID" value="NZ_FNOS01000006.1"/>
</dbReference>